<proteinExistence type="inferred from homology"/>
<dbReference type="RefSeq" id="WP_252084802.1">
    <property type="nucleotide sequence ID" value="NZ_CP092418.1"/>
</dbReference>
<evidence type="ECO:0000256" key="7">
    <source>
        <dbReference type="ARBA" id="ARBA00023002"/>
    </source>
</evidence>
<evidence type="ECO:0000256" key="11">
    <source>
        <dbReference type="SAM" id="Phobius"/>
    </source>
</evidence>
<protein>
    <recommendedName>
        <fullName evidence="14">Fatty acid desaturase domain-containing protein</fullName>
    </recommendedName>
</protein>
<dbReference type="PANTHER" id="PTHR11351">
    <property type="entry name" value="ACYL-COA DESATURASE"/>
    <property type="match status" value="1"/>
</dbReference>
<evidence type="ECO:0000256" key="8">
    <source>
        <dbReference type="ARBA" id="ARBA00023098"/>
    </source>
</evidence>
<keyword evidence="10" id="KW-0275">Fatty acid biosynthesis</keyword>
<dbReference type="PANTHER" id="PTHR11351:SF31">
    <property type="entry name" value="DESATURASE 1, ISOFORM A-RELATED"/>
    <property type="match status" value="1"/>
</dbReference>
<comment type="similarity">
    <text evidence="2">Belongs to the fatty acid desaturase type 2 family.</text>
</comment>
<dbReference type="InterPro" id="IPR015876">
    <property type="entry name" value="Acyl-CoA_DS"/>
</dbReference>
<evidence type="ECO:0000256" key="2">
    <source>
        <dbReference type="ARBA" id="ARBA00008749"/>
    </source>
</evidence>
<evidence type="ECO:0000256" key="4">
    <source>
        <dbReference type="ARBA" id="ARBA00022692"/>
    </source>
</evidence>
<keyword evidence="3" id="KW-0444">Lipid biosynthesis</keyword>
<evidence type="ECO:0000256" key="5">
    <source>
        <dbReference type="ARBA" id="ARBA00022832"/>
    </source>
</evidence>
<evidence type="ECO:0000256" key="1">
    <source>
        <dbReference type="ARBA" id="ARBA00004141"/>
    </source>
</evidence>
<evidence type="ECO:0000256" key="9">
    <source>
        <dbReference type="ARBA" id="ARBA00023136"/>
    </source>
</evidence>
<keyword evidence="9 11" id="KW-0472">Membrane</keyword>
<sequence>MMGQHRHSLLIAASMNFAFGLILGLITGGIVAMFLLAGVLRMVINHHAAFAFNSLGPPLEQKKVQGDISARDNPVIHTFAFGEGYQNSHHAFPAKGSQLAGYHLAVWMTVKSPLRLLTIIIYILCVASYW</sequence>
<evidence type="ECO:0000313" key="13">
    <source>
        <dbReference type="Proteomes" id="UP001055658"/>
    </source>
</evidence>
<evidence type="ECO:0000256" key="6">
    <source>
        <dbReference type="ARBA" id="ARBA00022989"/>
    </source>
</evidence>
<evidence type="ECO:0000256" key="3">
    <source>
        <dbReference type="ARBA" id="ARBA00022516"/>
    </source>
</evidence>
<comment type="subcellular location">
    <subcellularLocation>
        <location evidence="1">Membrane</location>
        <topology evidence="1">Multi-pass membrane protein</topology>
    </subcellularLocation>
</comment>
<dbReference type="Proteomes" id="UP001055658">
    <property type="component" value="Chromosome"/>
</dbReference>
<feature type="transmembrane region" description="Helical" evidence="11">
    <location>
        <begin position="112"/>
        <end position="129"/>
    </location>
</feature>
<keyword evidence="5" id="KW-0276">Fatty acid metabolism</keyword>
<gene>
    <name evidence="12" type="ORF">MJO52_04750</name>
</gene>
<dbReference type="EMBL" id="CP092418">
    <property type="protein sequence ID" value="USD22443.1"/>
    <property type="molecule type" value="Genomic_DNA"/>
</dbReference>
<keyword evidence="6 11" id="KW-1133">Transmembrane helix</keyword>
<keyword evidence="7" id="KW-0560">Oxidoreductase</keyword>
<name>A0ABY4VDR9_9GAMM</name>
<evidence type="ECO:0000313" key="12">
    <source>
        <dbReference type="EMBL" id="USD22443.1"/>
    </source>
</evidence>
<organism evidence="12 13">
    <name type="scientific">Microbulbifer variabilis</name>
    <dbReference type="NCBI Taxonomy" id="266805"/>
    <lineage>
        <taxon>Bacteria</taxon>
        <taxon>Pseudomonadati</taxon>
        <taxon>Pseudomonadota</taxon>
        <taxon>Gammaproteobacteria</taxon>
        <taxon>Cellvibrionales</taxon>
        <taxon>Microbulbiferaceae</taxon>
        <taxon>Microbulbifer</taxon>
    </lineage>
</organism>
<evidence type="ECO:0008006" key="14">
    <source>
        <dbReference type="Google" id="ProtNLM"/>
    </source>
</evidence>
<feature type="transmembrane region" description="Helical" evidence="11">
    <location>
        <begin position="21"/>
        <end position="44"/>
    </location>
</feature>
<keyword evidence="4 11" id="KW-0812">Transmembrane</keyword>
<keyword evidence="8" id="KW-0443">Lipid metabolism</keyword>
<evidence type="ECO:0000256" key="10">
    <source>
        <dbReference type="ARBA" id="ARBA00023160"/>
    </source>
</evidence>
<accession>A0ABY4VDR9</accession>
<keyword evidence="13" id="KW-1185">Reference proteome</keyword>
<reference evidence="12" key="1">
    <citation type="submission" date="2022-02" db="EMBL/GenBank/DDBJ databases">
        <title>Coral-associated bacteria.</title>
        <authorList>
            <person name="Tang K."/>
            <person name="Wang X."/>
        </authorList>
    </citation>
    <scope>NUCLEOTIDE SEQUENCE</scope>
    <source>
        <strain evidence="12">SCSIO 43006</strain>
    </source>
</reference>